<dbReference type="SMART" id="SM00574">
    <property type="entry name" value="POX"/>
    <property type="match status" value="1"/>
</dbReference>
<evidence type="ECO:0000256" key="7">
    <source>
        <dbReference type="ARBA" id="ARBA00023242"/>
    </source>
</evidence>
<dbReference type="InterPro" id="IPR008422">
    <property type="entry name" value="KN_HD"/>
</dbReference>
<evidence type="ECO:0000313" key="12">
    <source>
        <dbReference type="Proteomes" id="UP000188268"/>
    </source>
</evidence>
<dbReference type="Pfam" id="PF05920">
    <property type="entry name" value="Homeobox_KN"/>
    <property type="match status" value="1"/>
</dbReference>
<comment type="similarity">
    <text evidence="2">Belongs to the TALE/BELL homeobox family.</text>
</comment>
<evidence type="ECO:0000256" key="3">
    <source>
        <dbReference type="ARBA" id="ARBA00023015"/>
    </source>
</evidence>
<comment type="subcellular location">
    <subcellularLocation>
        <location evidence="1 8">Nucleus</location>
    </subcellularLocation>
</comment>
<keyword evidence="5 8" id="KW-0371">Homeobox</keyword>
<accession>A0A1R3HVP7</accession>
<evidence type="ECO:0000256" key="1">
    <source>
        <dbReference type="ARBA" id="ARBA00004123"/>
    </source>
</evidence>
<dbReference type="EMBL" id="AWWV01011116">
    <property type="protein sequence ID" value="OMO74358.1"/>
    <property type="molecule type" value="Genomic_DNA"/>
</dbReference>
<protein>
    <recommendedName>
        <fullName evidence="10">Homeobox domain-containing protein</fullName>
    </recommendedName>
</protein>
<sequence length="681" mass="74343">MATYYTGSNNQRDTAPMIYLRESMPGSYPEAPVLPGNAMMYMNSGSFSDAFAGNSQQQSNCIGIQAVEASDSTSQQQEILSNLGGSRVGEHDFGAWRDGRNEMLVMHSMGGPASILHSGQNLQGQGLSLSLGTQIPSGIQMPSIPYRNPNSGFASFLGPNPSVSGEGGSRNSSSRDEQSRNVEYLPPGFSGGNHDSAKGDLSPYGMSSIARTIPNSKYLKAAQQLLDEVVNVRKALKQPDGEKNQNSQEHQMKSSKDDDEGSKNVPSNQQESSNNSPKELSHAERQELQNKLTKLLSMLDEVDRRYKQYYHQMQIVVSSFDVIAGCGAAKPYTALALQTISRHFRCLRDAINGQIRATRKSLGEQDTSENSKGVGITRLRYVDQQLRQQRALQQLGMMQQHAWRPQRGLPESSVSILRAWLFEHFLHPYPKDSDKIMLARQTGLTRSQVSNWFINARVRLWKPMVEEMYKEEFVDAEMDSNSSSENAVKATKGDTMTSEDKGEDLQQSGSSSATERCNTGHLMDSKSDHVPDVEMAGSTTGAGFPNVTRGDAETEYGLLKLRAEQRPSVDDSSLFSDAIGHSDGGNDRFMAAAAAAYHMSELGRFGSGSGVSLTLGLQHCEGGSIPMSGGSHQSFVAMRGDDIYNPAASSVGAETADFECINPGNRQHRFSSSHLLHDFVA</sequence>
<keyword evidence="4 8" id="KW-0238">DNA-binding</keyword>
<reference evidence="11 12" key="1">
    <citation type="submission" date="2013-09" db="EMBL/GenBank/DDBJ databases">
        <title>Corchorus capsularis genome sequencing.</title>
        <authorList>
            <person name="Alam M."/>
            <person name="Haque M.S."/>
            <person name="Islam M.S."/>
            <person name="Emdad E.M."/>
            <person name="Islam M.M."/>
            <person name="Ahmed B."/>
            <person name="Halim A."/>
            <person name="Hossen Q.M.M."/>
            <person name="Hossain M.Z."/>
            <person name="Ahmed R."/>
            <person name="Khan M.M."/>
            <person name="Islam R."/>
            <person name="Rashid M.M."/>
            <person name="Khan S.A."/>
            <person name="Rahman M.S."/>
            <person name="Alam M."/>
        </authorList>
    </citation>
    <scope>NUCLEOTIDE SEQUENCE [LARGE SCALE GENOMIC DNA]</scope>
    <source>
        <strain evidence="12">cv. CVL-1</strain>
        <tissue evidence="11">Whole seedling</tissue>
    </source>
</reference>
<keyword evidence="7 8" id="KW-0539">Nucleus</keyword>
<evidence type="ECO:0000256" key="4">
    <source>
        <dbReference type="ARBA" id="ARBA00023125"/>
    </source>
</evidence>
<evidence type="ECO:0000256" key="8">
    <source>
        <dbReference type="PROSITE-ProRule" id="PRU00108"/>
    </source>
</evidence>
<dbReference type="InterPro" id="IPR006563">
    <property type="entry name" value="POX_dom"/>
</dbReference>
<keyword evidence="12" id="KW-1185">Reference proteome</keyword>
<organism evidence="11 12">
    <name type="scientific">Corchorus capsularis</name>
    <name type="common">Jute</name>
    <dbReference type="NCBI Taxonomy" id="210143"/>
    <lineage>
        <taxon>Eukaryota</taxon>
        <taxon>Viridiplantae</taxon>
        <taxon>Streptophyta</taxon>
        <taxon>Embryophyta</taxon>
        <taxon>Tracheophyta</taxon>
        <taxon>Spermatophyta</taxon>
        <taxon>Magnoliopsida</taxon>
        <taxon>eudicotyledons</taxon>
        <taxon>Gunneridae</taxon>
        <taxon>Pentapetalae</taxon>
        <taxon>rosids</taxon>
        <taxon>malvids</taxon>
        <taxon>Malvales</taxon>
        <taxon>Malvaceae</taxon>
        <taxon>Grewioideae</taxon>
        <taxon>Apeibeae</taxon>
        <taxon>Corchorus</taxon>
    </lineage>
</organism>
<dbReference type="SMART" id="SM00389">
    <property type="entry name" value="HOX"/>
    <property type="match status" value="1"/>
</dbReference>
<dbReference type="Proteomes" id="UP000188268">
    <property type="component" value="Unassembled WGS sequence"/>
</dbReference>
<dbReference type="Pfam" id="PF07526">
    <property type="entry name" value="POX"/>
    <property type="match status" value="1"/>
</dbReference>
<name>A0A1R3HVP7_COCAP</name>
<feature type="region of interest" description="Disordered" evidence="9">
    <location>
        <begin position="236"/>
        <end position="286"/>
    </location>
</feature>
<keyword evidence="3" id="KW-0805">Transcription regulation</keyword>
<dbReference type="PROSITE" id="PS50071">
    <property type="entry name" value="HOMEOBOX_2"/>
    <property type="match status" value="1"/>
</dbReference>
<feature type="compositionally biased region" description="Low complexity" evidence="9">
    <location>
        <begin position="264"/>
        <end position="277"/>
    </location>
</feature>
<dbReference type="CDD" id="cd00086">
    <property type="entry name" value="homeodomain"/>
    <property type="match status" value="1"/>
</dbReference>
<dbReference type="Gramene" id="OMO74358">
    <property type="protein sequence ID" value="OMO74358"/>
    <property type="gene ID" value="CCACVL1_16793"/>
</dbReference>
<dbReference type="STRING" id="210143.A0A1R3HVP7"/>
<evidence type="ECO:0000256" key="9">
    <source>
        <dbReference type="SAM" id="MobiDB-lite"/>
    </source>
</evidence>
<keyword evidence="6" id="KW-0804">Transcription</keyword>
<feature type="domain" description="Homeobox" evidence="10">
    <location>
        <begin position="400"/>
        <end position="463"/>
    </location>
</feature>
<dbReference type="Gene3D" id="1.10.10.60">
    <property type="entry name" value="Homeodomain-like"/>
    <property type="match status" value="1"/>
</dbReference>
<comment type="caution">
    <text evidence="11">The sequence shown here is derived from an EMBL/GenBank/DDBJ whole genome shotgun (WGS) entry which is preliminary data.</text>
</comment>
<dbReference type="GO" id="GO:0006355">
    <property type="term" value="P:regulation of DNA-templated transcription"/>
    <property type="evidence" value="ECO:0007669"/>
    <property type="project" value="InterPro"/>
</dbReference>
<evidence type="ECO:0000256" key="6">
    <source>
        <dbReference type="ARBA" id="ARBA00023163"/>
    </source>
</evidence>
<dbReference type="GO" id="GO:0005634">
    <property type="term" value="C:nucleus"/>
    <property type="evidence" value="ECO:0007669"/>
    <property type="project" value="UniProtKB-SubCell"/>
</dbReference>
<dbReference type="InterPro" id="IPR009057">
    <property type="entry name" value="Homeodomain-like_sf"/>
</dbReference>
<feature type="region of interest" description="Disordered" evidence="9">
    <location>
        <begin position="476"/>
        <end position="531"/>
    </location>
</feature>
<evidence type="ECO:0000313" key="11">
    <source>
        <dbReference type="EMBL" id="OMO74358.1"/>
    </source>
</evidence>
<dbReference type="OrthoDB" id="10056939at2759"/>
<dbReference type="SUPFAM" id="SSF46689">
    <property type="entry name" value="Homeodomain-like"/>
    <property type="match status" value="1"/>
</dbReference>
<evidence type="ECO:0000259" key="10">
    <source>
        <dbReference type="PROSITE" id="PS50071"/>
    </source>
</evidence>
<evidence type="ECO:0000256" key="2">
    <source>
        <dbReference type="ARBA" id="ARBA00006454"/>
    </source>
</evidence>
<dbReference type="GO" id="GO:0003677">
    <property type="term" value="F:DNA binding"/>
    <property type="evidence" value="ECO:0007669"/>
    <property type="project" value="UniProtKB-UniRule"/>
</dbReference>
<feature type="DNA-binding region" description="Homeobox" evidence="8">
    <location>
        <begin position="402"/>
        <end position="464"/>
    </location>
</feature>
<evidence type="ECO:0000256" key="5">
    <source>
        <dbReference type="ARBA" id="ARBA00023155"/>
    </source>
</evidence>
<feature type="compositionally biased region" description="Polar residues" evidence="9">
    <location>
        <begin position="505"/>
        <end position="517"/>
    </location>
</feature>
<dbReference type="AlphaFoldDB" id="A0A1R3HVP7"/>
<feature type="region of interest" description="Disordered" evidence="9">
    <location>
        <begin position="140"/>
        <end position="200"/>
    </location>
</feature>
<proteinExistence type="inferred from homology"/>
<dbReference type="FunFam" id="1.10.10.60:FF:000083">
    <property type="entry name" value="BEL1-like homeodomain protein 4"/>
    <property type="match status" value="1"/>
</dbReference>
<dbReference type="OMA" id="PYGMSSI"/>
<dbReference type="InterPro" id="IPR001356">
    <property type="entry name" value="HD"/>
</dbReference>
<dbReference type="PANTHER" id="PTHR11850">
    <property type="entry name" value="HOMEOBOX PROTEIN TRANSCRIPTION FACTORS"/>
    <property type="match status" value="1"/>
</dbReference>
<gene>
    <name evidence="11" type="ORF">CCACVL1_16793</name>
</gene>
<dbReference type="InterPro" id="IPR050224">
    <property type="entry name" value="TALE_homeobox"/>
</dbReference>